<evidence type="ECO:0000313" key="2">
    <source>
        <dbReference type="EMBL" id="RPA74436.1"/>
    </source>
</evidence>
<feature type="region of interest" description="Disordered" evidence="1">
    <location>
        <begin position="1021"/>
        <end position="1041"/>
    </location>
</feature>
<feature type="compositionally biased region" description="Basic and acidic residues" evidence="1">
    <location>
        <begin position="239"/>
        <end position="279"/>
    </location>
</feature>
<feature type="compositionally biased region" description="Basic and acidic residues" evidence="1">
    <location>
        <begin position="1287"/>
        <end position="1313"/>
    </location>
</feature>
<dbReference type="EMBL" id="ML119790">
    <property type="protein sequence ID" value="RPA74436.1"/>
    <property type="molecule type" value="Genomic_DNA"/>
</dbReference>
<feature type="compositionally biased region" description="Basic and acidic residues" evidence="1">
    <location>
        <begin position="135"/>
        <end position="152"/>
    </location>
</feature>
<feature type="compositionally biased region" description="Polar residues" evidence="1">
    <location>
        <begin position="552"/>
        <end position="572"/>
    </location>
</feature>
<feature type="compositionally biased region" description="Polar residues" evidence="1">
    <location>
        <begin position="847"/>
        <end position="860"/>
    </location>
</feature>
<feature type="compositionally biased region" description="Basic and acidic residues" evidence="1">
    <location>
        <begin position="440"/>
        <end position="450"/>
    </location>
</feature>
<proteinExistence type="predicted"/>
<feature type="compositionally biased region" description="Acidic residues" evidence="1">
    <location>
        <begin position="1423"/>
        <end position="1432"/>
    </location>
</feature>
<feature type="compositionally biased region" description="Basic and acidic residues" evidence="1">
    <location>
        <begin position="1320"/>
        <end position="1385"/>
    </location>
</feature>
<feature type="compositionally biased region" description="Basic and acidic residues" evidence="1">
    <location>
        <begin position="1401"/>
        <end position="1412"/>
    </location>
</feature>
<feature type="compositionally biased region" description="Basic residues" evidence="1">
    <location>
        <begin position="495"/>
        <end position="507"/>
    </location>
</feature>
<keyword evidence="3" id="KW-1185">Reference proteome</keyword>
<dbReference type="STRING" id="1160509.A0A3N4HNC3"/>
<feature type="compositionally biased region" description="Low complexity" evidence="1">
    <location>
        <begin position="1726"/>
        <end position="1750"/>
    </location>
</feature>
<feature type="compositionally biased region" description="Polar residues" evidence="1">
    <location>
        <begin position="1805"/>
        <end position="1814"/>
    </location>
</feature>
<feature type="compositionally biased region" description="Pro residues" evidence="1">
    <location>
        <begin position="1565"/>
        <end position="1580"/>
    </location>
</feature>
<accession>A0A3N4HNC3</accession>
<feature type="compositionally biased region" description="Low complexity" evidence="1">
    <location>
        <begin position="478"/>
        <end position="494"/>
    </location>
</feature>
<evidence type="ECO:0000256" key="1">
    <source>
        <dbReference type="SAM" id="MobiDB-lite"/>
    </source>
</evidence>
<feature type="compositionally biased region" description="Polar residues" evidence="1">
    <location>
        <begin position="86"/>
        <end position="105"/>
    </location>
</feature>
<feature type="compositionally biased region" description="Acidic residues" evidence="1">
    <location>
        <begin position="22"/>
        <end position="37"/>
    </location>
</feature>
<feature type="region of interest" description="Disordered" evidence="1">
    <location>
        <begin position="1"/>
        <end position="113"/>
    </location>
</feature>
<feature type="compositionally biased region" description="Basic and acidic residues" evidence="1">
    <location>
        <begin position="57"/>
        <end position="75"/>
    </location>
</feature>
<name>A0A3N4HNC3_ASCIM</name>
<feature type="region of interest" description="Disordered" evidence="1">
    <location>
        <begin position="126"/>
        <end position="168"/>
    </location>
</feature>
<feature type="region of interest" description="Disordered" evidence="1">
    <location>
        <begin position="233"/>
        <end position="279"/>
    </location>
</feature>
<gene>
    <name evidence="2" type="ORF">BJ508DRAFT_312883</name>
</gene>
<protein>
    <submittedName>
        <fullName evidence="2">Uncharacterized protein</fullName>
    </submittedName>
</protein>
<feature type="compositionally biased region" description="Polar residues" evidence="1">
    <location>
        <begin position="1487"/>
        <end position="1496"/>
    </location>
</feature>
<feature type="region of interest" description="Disordered" evidence="1">
    <location>
        <begin position="843"/>
        <end position="874"/>
    </location>
</feature>
<feature type="compositionally biased region" description="Pro residues" evidence="1">
    <location>
        <begin position="1751"/>
        <end position="1766"/>
    </location>
</feature>
<feature type="region of interest" description="Disordered" evidence="1">
    <location>
        <begin position="1237"/>
        <end position="1597"/>
    </location>
</feature>
<feature type="compositionally biased region" description="Basic and acidic residues" evidence="1">
    <location>
        <begin position="540"/>
        <end position="550"/>
    </location>
</feature>
<feature type="compositionally biased region" description="Basic and acidic residues" evidence="1">
    <location>
        <begin position="11"/>
        <end position="21"/>
    </location>
</feature>
<feature type="compositionally biased region" description="Basic and acidic residues" evidence="1">
    <location>
        <begin position="1237"/>
        <end position="1279"/>
    </location>
</feature>
<feature type="compositionally biased region" description="Low complexity" evidence="1">
    <location>
        <begin position="592"/>
        <end position="606"/>
    </location>
</feature>
<feature type="region of interest" description="Disordered" evidence="1">
    <location>
        <begin position="1166"/>
        <end position="1220"/>
    </location>
</feature>
<dbReference type="PANTHER" id="PTHR23159:SF31">
    <property type="entry name" value="CENTROSOME-ASSOCIATED PROTEIN CEP250 ISOFORM X1"/>
    <property type="match status" value="1"/>
</dbReference>
<feature type="region of interest" description="Disordered" evidence="1">
    <location>
        <begin position="416"/>
        <end position="616"/>
    </location>
</feature>
<reference evidence="2 3" key="1">
    <citation type="journal article" date="2018" name="Nat. Ecol. Evol.">
        <title>Pezizomycetes genomes reveal the molecular basis of ectomycorrhizal truffle lifestyle.</title>
        <authorList>
            <person name="Murat C."/>
            <person name="Payen T."/>
            <person name="Noel B."/>
            <person name="Kuo A."/>
            <person name="Morin E."/>
            <person name="Chen J."/>
            <person name="Kohler A."/>
            <person name="Krizsan K."/>
            <person name="Balestrini R."/>
            <person name="Da Silva C."/>
            <person name="Montanini B."/>
            <person name="Hainaut M."/>
            <person name="Levati E."/>
            <person name="Barry K.W."/>
            <person name="Belfiori B."/>
            <person name="Cichocki N."/>
            <person name="Clum A."/>
            <person name="Dockter R.B."/>
            <person name="Fauchery L."/>
            <person name="Guy J."/>
            <person name="Iotti M."/>
            <person name="Le Tacon F."/>
            <person name="Lindquist E.A."/>
            <person name="Lipzen A."/>
            <person name="Malagnac F."/>
            <person name="Mello A."/>
            <person name="Molinier V."/>
            <person name="Miyauchi S."/>
            <person name="Poulain J."/>
            <person name="Riccioni C."/>
            <person name="Rubini A."/>
            <person name="Sitrit Y."/>
            <person name="Splivallo R."/>
            <person name="Traeger S."/>
            <person name="Wang M."/>
            <person name="Zifcakova L."/>
            <person name="Wipf D."/>
            <person name="Zambonelli A."/>
            <person name="Paolocci F."/>
            <person name="Nowrousian M."/>
            <person name="Ottonello S."/>
            <person name="Baldrian P."/>
            <person name="Spatafora J.W."/>
            <person name="Henrissat B."/>
            <person name="Nagy L.G."/>
            <person name="Aury J.M."/>
            <person name="Wincker P."/>
            <person name="Grigoriev I.V."/>
            <person name="Bonfante P."/>
            <person name="Martin F.M."/>
        </authorList>
    </citation>
    <scope>NUCLEOTIDE SEQUENCE [LARGE SCALE GENOMIC DNA]</scope>
    <source>
        <strain evidence="2 3">RN42</strain>
    </source>
</reference>
<feature type="compositionally biased region" description="Polar residues" evidence="1">
    <location>
        <begin position="1552"/>
        <end position="1562"/>
    </location>
</feature>
<dbReference type="PANTHER" id="PTHR23159">
    <property type="entry name" value="CENTROSOMAL PROTEIN 2"/>
    <property type="match status" value="1"/>
</dbReference>
<organism evidence="2 3">
    <name type="scientific">Ascobolus immersus RN42</name>
    <dbReference type="NCBI Taxonomy" id="1160509"/>
    <lineage>
        <taxon>Eukaryota</taxon>
        <taxon>Fungi</taxon>
        <taxon>Dikarya</taxon>
        <taxon>Ascomycota</taxon>
        <taxon>Pezizomycotina</taxon>
        <taxon>Pezizomycetes</taxon>
        <taxon>Pezizales</taxon>
        <taxon>Ascobolaceae</taxon>
        <taxon>Ascobolus</taxon>
    </lineage>
</organism>
<evidence type="ECO:0000313" key="3">
    <source>
        <dbReference type="Proteomes" id="UP000275078"/>
    </source>
</evidence>
<sequence>MLDINQFVDIEETRRRNRAENSDYESPSETETDGASDADEKGNLAGFVVSDYDSEEEKDRARRYCRREARREAKRLGTKNKHHIPTPTTETGNMGSHLTASTARRTATEDEVEENLKEFEELMAGISDTDDQDEEKTPRAQSEDQGTGDKRSSLSRQATPDNKAKTPLVLPVTAMKPRWGFTKPSLGLSYLRKGFRAGRGARAKMLRDAVAKGKRTRAQNRAMDKHIDDVLNGSGLDATDDHRNNTEAVRGDEKTRRERQTEPAKVMTAEERAADREKKRVEREEALRLAKDTAHKEKEARCKEFDIPIAILLRKRLRGRFNTRPRHAGEVNRDAIRLAMGVRNRRELYIVRKVIRRVLAHHNVSLLSCWAKQNPDTVAKVCNQIVKVFRKNNPNWNLGMARVAVQHTLEDSGKTIRRKAKGYKSDPISYARSAPRPKKYAPDFSEHLVESEEEDEEAKMIPERNNGMEDAPERRKQAPSPARSHPPSSQASHHPGQKTSRKQAPAKKSREEDRSQTTDVAPRSSHVARGERSPLANGSKEQEHISDRRSSHLQASTTPNINTGIGTASTSHKGLMGPPPVPLRQTASSLKSATPTHSTHATPAAPLRNSYSGTPLRAGSFNSHANGTATGYRPPLAATLRVEYVTSFEDYTSRASFVMTLYKKHTLRTFVISIEKMIAETIDLSCTFFLYMPIAGKDNTWNLLRDVAAIAQMFTLQGPTSGVYMCHADYDSLNTAFLKNALDEFSLYSYFRTVKAESRTNVPLFEGGTYTIEELRAAQFMVSLDSGDDDPIDHVMVFESTGKISHEYVRSYRWQLLDEKDEDSEEGENANLDEIIERERASDPIIISSSTSRQNTTRPGRSSHPPVPGSARASVAPIPFTTHHHRNGSRGGHISASRLPSVSLSRATSRFNSQIPASRSNSWVPFESADAGQANVITWPSKSKPGASFMSPVETPRQHRQMMTPPDTLGRVPVPFEGGSFSRDEDTSVFDPSVDYQFKAERTSPLETLDEMRHRSAAKTARANGLHIPPDSASAVQEESDIAAQAREELRVELDKRFGSDVDIDNLSPKQWEIFRKLVAQKKKQIRKRKKKLEEERLQEEIRRQEDERLREEERLQEVTRQKALRRQREEEELRRKREETIRRQREEALHRQQEEEELLRQREETLRRQREEEERLRQREEAHRRKREEEERLRQEEEDIRRKREEDERLRQEEEDRKREERRIWLDNLRRDHAEAIRKEEEKEKLRRESEQELRRLEEEERIRREKEEADDRRERQLLLDATAKATEKARAERARQRREREDELAAQREQELAQQRAQEQEEIRLQQEAERRRRQRQEETMRRRRQEEEALQREQEEEATRLRQHRDKLDEALRSLQEDAGDRDSDDGLGSLFNDSDGEETHMVIDKASDLKVPVPKTYDSGDEYYDDVGNEPIRPWRNPELNIDHVSGSEDNMADTSKKDKSGARWPTATMPDTRSDYPDFAPPTQQFSQATVTDPTAHPAPLPPTATKKRTPILTVKRTDDEESDDEQEPRRPAKRQNMRMGNKVISLLTSPPNTQHPNPYDAPTPEVPEPMPEPAAPARRNTRGYTRNATNMDPADEPDIWWIRTPAELEFAEKMRTQNFPTKDDIRELIGFPVDRRKNTDKHRHALQAIDVKLKALSYDAQKIFDWQQFVWEQTRDMPESKAYQRSLYKIANPALSRIRAPSAANGTASTQPQQQPPQQQPQQSQQSPQKPGSHSNNAPSANPAPSRPRPPAFKDTPPPAPRKRGPVRRTTQQHANQPTSARGCIESSPYPEPSESPPRTLSSFSSLF</sequence>
<feature type="compositionally biased region" description="Polar residues" evidence="1">
    <location>
        <begin position="1775"/>
        <end position="1786"/>
    </location>
</feature>
<feature type="region of interest" description="Disordered" evidence="1">
    <location>
        <begin position="1707"/>
        <end position="1814"/>
    </location>
</feature>
<dbReference type="Proteomes" id="UP000275078">
    <property type="component" value="Unassembled WGS sequence"/>
</dbReference>
<feature type="region of interest" description="Disordered" evidence="1">
    <location>
        <begin position="940"/>
        <end position="972"/>
    </location>
</feature>